<dbReference type="PANTHER" id="PTHR43657:SF1">
    <property type="entry name" value="ALTERED INHERITANCE OF MITOCHONDRIA PROTEIN 24, MITOCHONDRIAL"/>
    <property type="match status" value="1"/>
</dbReference>
<dbReference type="PANTHER" id="PTHR43657">
    <property type="entry name" value="TRYPTOPHAN RNA-BINDING ATTENUATOR PROTEIN-LIKE PROTEIN"/>
    <property type="match status" value="1"/>
</dbReference>
<dbReference type="InterPro" id="IPR036983">
    <property type="entry name" value="AIM24_sf"/>
</dbReference>
<keyword evidence="2" id="KW-1185">Reference proteome</keyword>
<evidence type="ECO:0000313" key="2">
    <source>
        <dbReference type="Proteomes" id="UP001234178"/>
    </source>
</evidence>
<dbReference type="NCBIfam" id="TIGR00266">
    <property type="entry name" value="TIGR00266 family protein"/>
    <property type="match status" value="1"/>
</dbReference>
<proteinExistence type="predicted"/>
<dbReference type="InterPro" id="IPR002838">
    <property type="entry name" value="AIM24"/>
</dbReference>
<evidence type="ECO:0008006" key="3">
    <source>
        <dbReference type="Google" id="ProtNLM"/>
    </source>
</evidence>
<evidence type="ECO:0000313" key="1">
    <source>
        <dbReference type="EMBL" id="KAK4045072.1"/>
    </source>
</evidence>
<name>A0ABR0B911_9CRUS</name>
<comment type="caution">
    <text evidence="1">The sequence shown here is derived from an EMBL/GenBank/DDBJ whole genome shotgun (WGS) entry which is preliminary data.</text>
</comment>
<reference evidence="1 2" key="1">
    <citation type="journal article" date="2023" name="Nucleic Acids Res.">
        <title>The hologenome of Daphnia magna reveals possible DNA methylation and microbiome-mediated evolution of the host genome.</title>
        <authorList>
            <person name="Chaturvedi A."/>
            <person name="Li X."/>
            <person name="Dhandapani V."/>
            <person name="Marshall H."/>
            <person name="Kissane S."/>
            <person name="Cuenca-Cambronero M."/>
            <person name="Asole G."/>
            <person name="Calvet F."/>
            <person name="Ruiz-Romero M."/>
            <person name="Marangio P."/>
            <person name="Guigo R."/>
            <person name="Rago D."/>
            <person name="Mirbahai L."/>
            <person name="Eastwood N."/>
            <person name="Colbourne J.K."/>
            <person name="Zhou J."/>
            <person name="Mallon E."/>
            <person name="Orsini L."/>
        </authorList>
    </citation>
    <scope>NUCLEOTIDE SEQUENCE [LARGE SCALE GENOMIC DNA]</scope>
    <source>
        <strain evidence="1">LRV0_1</strain>
    </source>
</reference>
<dbReference type="Pfam" id="PF01987">
    <property type="entry name" value="AIM24"/>
    <property type="match status" value="1"/>
</dbReference>
<dbReference type="SUPFAM" id="SSF51219">
    <property type="entry name" value="TRAP-like"/>
    <property type="match status" value="1"/>
</dbReference>
<dbReference type="Gene3D" id="3.60.160.10">
    <property type="entry name" value="Mitochondrial biogenesis AIM24"/>
    <property type="match status" value="1"/>
</dbReference>
<gene>
    <name evidence="1" type="ORF">OUZ56_032480</name>
</gene>
<dbReference type="Proteomes" id="UP001234178">
    <property type="component" value="Unassembled WGS sequence"/>
</dbReference>
<accession>A0ABR0B911</accession>
<organism evidence="1 2">
    <name type="scientific">Daphnia magna</name>
    <dbReference type="NCBI Taxonomy" id="35525"/>
    <lineage>
        <taxon>Eukaryota</taxon>
        <taxon>Metazoa</taxon>
        <taxon>Ecdysozoa</taxon>
        <taxon>Arthropoda</taxon>
        <taxon>Crustacea</taxon>
        <taxon>Branchiopoda</taxon>
        <taxon>Diplostraca</taxon>
        <taxon>Cladocera</taxon>
        <taxon>Anomopoda</taxon>
        <taxon>Daphniidae</taxon>
        <taxon>Daphnia</taxon>
    </lineage>
</organism>
<protein>
    <recommendedName>
        <fullName evidence="3">TIGR00266 family protein</fullName>
    </recommendedName>
</protein>
<dbReference type="InterPro" id="IPR016031">
    <property type="entry name" value="Trp_RNA-bd_attenuator-like_dom"/>
</dbReference>
<dbReference type="EMBL" id="JAOYFB010000041">
    <property type="protein sequence ID" value="KAK4045072.1"/>
    <property type="molecule type" value="Genomic_DNA"/>
</dbReference>
<sequence>MRFDMLDKPDFTMVQATFDGPGEQFVLEASAMVAKDSGVQMQTNMRGGLGAALKRAALGGESFFQNTFTSSAAGERLFFAPGPEGDVERLDLNGQFGLMLQSGAFLGSAPSVTIDTKWGGAKGFFSSAGAILLNCTGQGPVFFASYGGLHAVDVGPAGYVVDNSHVIGFTSGLNYQVERVGGMKSMLFSGEGLVCRFQGQGRLWLATRNVSSLVSFLDPYRPVKTKSNGQAKSPGLFVRCSIFRRLMNSRRCRSSGRRSLKGPSMKLGKLFVTLALAAPLVIATPAFADEAWKATASFTYSGQAAIKIVEPKGMKVLFTGNDGKPAEDTLPAVISVANQDAFVPVTFVAADGRKHTEKFEVKRGQTTEVHVVYAPKGAPTAAPTAAPARKVIGHLVNASAVCPNSKGWNARLDFVGKVDGNTAASITVGADKKVDGEVRVGEYDVRVFTDDGKNNFSFYKSYAVTISKDNFRLAWGCDKANPKPIFLAQ</sequence>